<sequence>MTEAFIDLTKHVRLNLEDDGLRVGLVPHDGGIAILLTLTTDLGKFVVGLNPGHLQVLWAVLRNIATYSPEEYQKAYTELLALAQQEEP</sequence>
<dbReference type="RefSeq" id="WP_085176572.1">
    <property type="nucleotide sequence ID" value="NZ_LQPC01000042.1"/>
</dbReference>
<gene>
    <name evidence="1" type="ORF">AWC12_20680</name>
</gene>
<proteinExistence type="predicted"/>
<evidence type="ECO:0000313" key="1">
    <source>
        <dbReference type="EMBL" id="ORV85333.1"/>
    </source>
</evidence>
<protein>
    <submittedName>
        <fullName evidence="1">Uncharacterized protein</fullName>
    </submittedName>
</protein>
<accession>A0A1X1WFH9</accession>
<reference evidence="1 2" key="1">
    <citation type="submission" date="2016-01" db="EMBL/GenBank/DDBJ databases">
        <title>The new phylogeny of the genus Mycobacterium.</title>
        <authorList>
            <person name="Tarcisio F."/>
            <person name="Conor M."/>
            <person name="Antonella G."/>
            <person name="Elisabetta G."/>
            <person name="Giulia F.S."/>
            <person name="Sara T."/>
            <person name="Anna F."/>
            <person name="Clotilde B."/>
            <person name="Roberto B."/>
            <person name="Veronica D.S."/>
            <person name="Fabio R."/>
            <person name="Monica P."/>
            <person name="Olivier J."/>
            <person name="Enrico T."/>
            <person name="Nicola S."/>
        </authorList>
    </citation>
    <scope>NUCLEOTIDE SEQUENCE [LARGE SCALE GENOMIC DNA]</scope>
    <source>
        <strain evidence="1 2">DSM 45541</strain>
    </source>
</reference>
<dbReference type="EMBL" id="LQPC01000042">
    <property type="protein sequence ID" value="ORV85333.1"/>
    <property type="molecule type" value="Genomic_DNA"/>
</dbReference>
<comment type="caution">
    <text evidence="1">The sequence shown here is derived from an EMBL/GenBank/DDBJ whole genome shotgun (WGS) entry which is preliminary data.</text>
</comment>
<dbReference type="Proteomes" id="UP000193622">
    <property type="component" value="Unassembled WGS sequence"/>
</dbReference>
<evidence type="ECO:0000313" key="2">
    <source>
        <dbReference type="Proteomes" id="UP000193622"/>
    </source>
</evidence>
<name>A0A1X1WFH9_MYCIR</name>
<organism evidence="1 2">
    <name type="scientific">Mycolicibacterium iranicum</name>
    <name type="common">Mycobacterium iranicum</name>
    <dbReference type="NCBI Taxonomy" id="912594"/>
    <lineage>
        <taxon>Bacteria</taxon>
        <taxon>Bacillati</taxon>
        <taxon>Actinomycetota</taxon>
        <taxon>Actinomycetes</taxon>
        <taxon>Mycobacteriales</taxon>
        <taxon>Mycobacteriaceae</taxon>
        <taxon>Mycolicibacterium</taxon>
    </lineage>
</organism>
<dbReference type="AlphaFoldDB" id="A0A1X1WFH9"/>